<organism evidence="1 2">
    <name type="scientific">Plectonema radiosum NIES-515</name>
    <dbReference type="NCBI Taxonomy" id="2986073"/>
    <lineage>
        <taxon>Bacteria</taxon>
        <taxon>Bacillati</taxon>
        <taxon>Cyanobacteriota</taxon>
        <taxon>Cyanophyceae</taxon>
        <taxon>Oscillatoriophycideae</taxon>
        <taxon>Oscillatoriales</taxon>
        <taxon>Microcoleaceae</taxon>
        <taxon>Plectonema</taxon>
    </lineage>
</organism>
<protein>
    <submittedName>
        <fullName evidence="1">Uncharacterized protein</fullName>
    </submittedName>
</protein>
<dbReference type="RefSeq" id="WP_263748095.1">
    <property type="nucleotide sequence ID" value="NZ_JAOWRF010000335.1"/>
</dbReference>
<proteinExistence type="predicted"/>
<comment type="caution">
    <text evidence="1">The sequence shown here is derived from an EMBL/GenBank/DDBJ whole genome shotgun (WGS) entry which is preliminary data.</text>
</comment>
<reference evidence="1 2" key="1">
    <citation type="submission" date="2022-10" db="EMBL/GenBank/DDBJ databases">
        <title>Identification of biosynthetic pathway for the production of the potent trypsin inhibitor radiosumin.</title>
        <authorList>
            <person name="Fewer D.P."/>
            <person name="Delbaje E."/>
            <person name="Ouyang X."/>
            <person name="Agostino P.D."/>
            <person name="Wahlsten M."/>
            <person name="Jokela J."/>
            <person name="Permi P."/>
            <person name="Haapaniemi E."/>
            <person name="Koistinen H."/>
        </authorList>
    </citation>
    <scope>NUCLEOTIDE SEQUENCE [LARGE SCALE GENOMIC DNA]</scope>
    <source>
        <strain evidence="1 2">NIES-515</strain>
    </source>
</reference>
<evidence type="ECO:0000313" key="1">
    <source>
        <dbReference type="EMBL" id="MCV3216443.1"/>
    </source>
</evidence>
<keyword evidence="2" id="KW-1185">Reference proteome</keyword>
<gene>
    <name evidence="1" type="ORF">OGM63_23505</name>
</gene>
<dbReference type="Proteomes" id="UP001526143">
    <property type="component" value="Unassembled WGS sequence"/>
</dbReference>
<name>A0ABT3B4Y4_9CYAN</name>
<sequence>MTSSVNKSLLSKVKVVWKTLVVVILSVLLFAPTPALAFDNITLISHSFKIQQEIENVRKSIKILPSLSYENSKAFFVHIDNQLQKIKTESGQNAKKFQDLSNTYQQESEGLLTQIKDDKQPKIVLDANQETFLPNLTNGLSIPIIVNLSAEGQWNYSSKIIDSIGRMRVDANGSCFNIFGTTIVPADRNCLDINNYLSEIKPRLLFPEVRPAALVTLKKYLSTNKLVAFGKQQNYQILPNETVNFTQNDVPGQYSDNFGSQTISFTISDQDKFMVNNNQFFFKRIDNSITIKDLSYKDELNSKIETLSKKIASNNNMAKFYDLIERRIDLAKQKADNVREYADELKSLSDPDILSEINELDKFVVNLTTNIL</sequence>
<dbReference type="EMBL" id="JAOWRF010000335">
    <property type="protein sequence ID" value="MCV3216443.1"/>
    <property type="molecule type" value="Genomic_DNA"/>
</dbReference>
<evidence type="ECO:0000313" key="2">
    <source>
        <dbReference type="Proteomes" id="UP001526143"/>
    </source>
</evidence>
<accession>A0ABT3B4Y4</accession>